<dbReference type="PANTHER" id="PTHR14303">
    <property type="entry name" value="DNA POLYMERASE DELTA SUBUNIT 4"/>
    <property type="match status" value="1"/>
</dbReference>
<proteinExistence type="predicted"/>
<dbReference type="EMBL" id="CP151511">
    <property type="protein sequence ID" value="WZN64937.1"/>
    <property type="molecule type" value="Genomic_DNA"/>
</dbReference>
<accession>A0AAX4PG09</accession>
<name>A0AAX4PG09_9CHLO</name>
<evidence type="ECO:0000313" key="3">
    <source>
        <dbReference type="Proteomes" id="UP001472866"/>
    </source>
</evidence>
<dbReference type="GO" id="GO:0003887">
    <property type="term" value="F:DNA-directed DNA polymerase activity"/>
    <property type="evidence" value="ECO:0007669"/>
    <property type="project" value="TreeGrafter"/>
</dbReference>
<dbReference type="GO" id="GO:0006261">
    <property type="term" value="P:DNA-templated DNA replication"/>
    <property type="evidence" value="ECO:0007669"/>
    <property type="project" value="TreeGrafter"/>
</dbReference>
<dbReference type="GO" id="GO:0043625">
    <property type="term" value="C:delta DNA polymerase complex"/>
    <property type="evidence" value="ECO:0007669"/>
    <property type="project" value="TreeGrafter"/>
</dbReference>
<protein>
    <submittedName>
        <fullName evidence="2">Subunit 4 of DNA polymerase delta</fullName>
    </submittedName>
</protein>
<dbReference type="GO" id="GO:0000731">
    <property type="term" value="P:DNA synthesis involved in DNA repair"/>
    <property type="evidence" value="ECO:0007669"/>
    <property type="project" value="InterPro"/>
</dbReference>
<feature type="region of interest" description="Disordered" evidence="1">
    <location>
        <begin position="1"/>
        <end position="41"/>
    </location>
</feature>
<gene>
    <name evidence="2" type="ORF">HKI87_11g64940</name>
</gene>
<keyword evidence="3" id="KW-1185">Reference proteome</keyword>
<evidence type="ECO:0000313" key="2">
    <source>
        <dbReference type="EMBL" id="WZN64937.1"/>
    </source>
</evidence>
<dbReference type="Pfam" id="PF04081">
    <property type="entry name" value="DNA_pol_delta_4"/>
    <property type="match status" value="1"/>
</dbReference>
<reference evidence="2 3" key="1">
    <citation type="submission" date="2024-03" db="EMBL/GenBank/DDBJ databases">
        <title>Complete genome sequence of the green alga Chloropicon roscoffensis RCC1871.</title>
        <authorList>
            <person name="Lemieux C."/>
            <person name="Pombert J.-F."/>
            <person name="Otis C."/>
            <person name="Turmel M."/>
        </authorList>
    </citation>
    <scope>NUCLEOTIDE SEQUENCE [LARGE SCALE GENOMIC DNA]</scope>
    <source>
        <strain evidence="2 3">RCC1871</strain>
    </source>
</reference>
<sequence>MESTTTTGMSQGRIKLKQEKVTEARPSQGYDAKPWGEANLPDAANREDVAKTNESDIYIPGDQDLCAEENLLRSFDLNSRYGPCTGVSRLERWERAQGLGLNPPNEVRDLLLRQELNPNSLWEGRV</sequence>
<dbReference type="InterPro" id="IPR007218">
    <property type="entry name" value="DNA_pol_delta_4"/>
</dbReference>
<dbReference type="AlphaFoldDB" id="A0AAX4PG09"/>
<feature type="compositionally biased region" description="Polar residues" evidence="1">
    <location>
        <begin position="1"/>
        <end position="10"/>
    </location>
</feature>
<dbReference type="Proteomes" id="UP001472866">
    <property type="component" value="Chromosome 11"/>
</dbReference>
<organism evidence="2 3">
    <name type="scientific">Chloropicon roscoffensis</name>
    <dbReference type="NCBI Taxonomy" id="1461544"/>
    <lineage>
        <taxon>Eukaryota</taxon>
        <taxon>Viridiplantae</taxon>
        <taxon>Chlorophyta</taxon>
        <taxon>Chloropicophyceae</taxon>
        <taxon>Chloropicales</taxon>
        <taxon>Chloropicaceae</taxon>
        <taxon>Chloropicon</taxon>
    </lineage>
</organism>
<evidence type="ECO:0000256" key="1">
    <source>
        <dbReference type="SAM" id="MobiDB-lite"/>
    </source>
</evidence>
<dbReference type="PANTHER" id="PTHR14303:SF0">
    <property type="entry name" value="DNA POLYMERASE DELTA SUBUNIT 4"/>
    <property type="match status" value="1"/>
</dbReference>